<protein>
    <submittedName>
        <fullName evidence="1">Uncharacterized protein</fullName>
    </submittedName>
</protein>
<gene>
    <name evidence="1" type="ORF">JM658_15175</name>
</gene>
<dbReference type="Proteomes" id="UP000829517">
    <property type="component" value="Unassembled WGS sequence"/>
</dbReference>
<accession>A0ABS9J6V8</accession>
<evidence type="ECO:0000313" key="1">
    <source>
        <dbReference type="EMBL" id="MCF8716171.1"/>
    </source>
</evidence>
<comment type="caution">
    <text evidence="1">The sequence shown here is derived from an EMBL/GenBank/DDBJ whole genome shotgun (WGS) entry which is preliminary data.</text>
</comment>
<name>A0ABS9J6V8_9FLAO</name>
<organism evidence="1 2">
    <name type="scientific">Joostella atrarenae</name>
    <dbReference type="NCBI Taxonomy" id="679257"/>
    <lineage>
        <taxon>Bacteria</taxon>
        <taxon>Pseudomonadati</taxon>
        <taxon>Bacteroidota</taxon>
        <taxon>Flavobacteriia</taxon>
        <taxon>Flavobacteriales</taxon>
        <taxon>Flavobacteriaceae</taxon>
        <taxon>Joostella</taxon>
    </lineage>
</organism>
<dbReference type="EMBL" id="JAETXX010000013">
    <property type="protein sequence ID" value="MCF8716171.1"/>
    <property type="molecule type" value="Genomic_DNA"/>
</dbReference>
<proteinExistence type="predicted"/>
<evidence type="ECO:0000313" key="2">
    <source>
        <dbReference type="Proteomes" id="UP000829517"/>
    </source>
</evidence>
<reference evidence="1 2" key="1">
    <citation type="submission" date="2021-01" db="EMBL/GenBank/DDBJ databases">
        <title>Genome sequencing of Joostella atrarenae M1-2 (= KCTC 23194).</title>
        <authorList>
            <person name="Zakaria M.R."/>
            <person name="Lam M.Q."/>
            <person name="Chong C.S."/>
        </authorList>
    </citation>
    <scope>NUCLEOTIDE SEQUENCE [LARGE SCALE GENOMIC DNA]</scope>
    <source>
        <strain evidence="1 2">M1-2</strain>
    </source>
</reference>
<dbReference type="RefSeq" id="WP_236960221.1">
    <property type="nucleotide sequence ID" value="NZ_JAETXX010000013.1"/>
</dbReference>
<keyword evidence="2" id="KW-1185">Reference proteome</keyword>
<sequence length="1609" mass="179703">MNQNYLTLLILFFTFSLVAHPGKDSLLVPDIDTTVTSKVSQQLNYLQKMAKYNAGVLEETPKKEARSKVFKSFPDLDNALIKNKSFYKSFKDMSPEFDTAYLEENFPKNPKVDTLINQAINAFEKVKELNNFVDIITGNELLELPVGLGGKIDSTSGNGVELAISEVKFHPEYAEFNAWAKLTIPQKEKELYFGAQGVKLSHDGALIDGMRLVLLGDVPIPINGDNWLLTLKGGVNLDTGAYGEQSFVEFDCSGLKAISLEGDLRVSRKILLPIDSQGNYVCGNDTNNNDLADNCYVGTSFSIKANGWNDLLMEVSLPDFEMTGFKGWGFHVERAVLDLSDFRNVENLTFPKDYNDVFSSSDENLWRGFYAEEVSVMLPKGIKRREKGQERVTFGAKNLVIDSYGVSGYFYGKEILPLEEGAADKWGFGIDSVSVNIAMNGLRGGSLKGAIQVPTFEEPMGYHGWIAPEEYGLAVTLAEDKTFKAPVFSGTIDLKENSNVGIKVLEDKVYPFANLTGSLSIETDFEVRGVKALNSKKDLSVHNITFEQLELNTEPGKPIIDAKSFGYDRDINFNVLGFPVVINNLHFVKPGSKVGLAFDVNINLDDNGLAATSTLRVLGKLEEGESIHKWKFDSVDFGIPKLDTDQSGYGFKAELNVFRNDPTYGDGFEADVRVGFKKLELVVEGKAMFGSTDFRYWFVDVWSDNKKENGGGKLLIKSFTGGLSYRMRREINGKDSFTPSKAKYFPEADYGLGLRAGVEIGLPNPGTFSGKAFLEMQFNTNGGLNKIGFIGEGTFMSKEKGDFASTKGESASFPLLDKVNTFYEDNKQLVDGLSKSGNFLGLGKKAIPLSDVAQNGRVGVYVGIEKDFTTNTFHGEFEVYIDLEGIRGAGTSNRAGYAVIHDGPDEWYLHLGTPVNRLGILFSVPPEEFEIGGYFMTGDNLPDQVAPHPRILQILGDDILNDNRRDNELTAGRGFAFGLNFVYRKNFNSGIFYAFIEAGAGFDVMHAYYANAKCKGRSGPVGNNGWYSMGQVYAYLYGEFGVEVNLLFINGKFPIIQAGIAALLRGQFPNPVFVEGYVGMYYSILGGLVKGRYRIKVEFGEECIMENMSEAVGVPIISDVKPADNEGKVSVFTAPQAVFNYTVNENFTVQTDEGERTFRIKLKEFKVTSEGKELEGRLEYNSTNDAVSFIPVLTLPSKKRVNVKVEVSFDEYKNGNFSTLTDNGKLVTEKRELSFITDKAPDHIPFENITYMYPIKDQKNFYGQEYNKGYVKMGFFQDYLFNGDYTIKGEFTSSNGTVRRTDIKVDQSKSTVFFDIPEIMVNTDYEFNLMAFPPGQDVETEIVVEESEVVLSDESGDTSWFNKDTGDVQNMDANASATVSNKKAAANKLITGKPKSLLEFGFHTSEYETFGKKVKSLNITGNVTNYIYANVHSMSIVVNNYEPFEEAEIKGVKLTNGEALISAKADLKDSYYKRKVYPLIYENYPLDGTIRVDREEEILGVPPARSFYLSNNYMASYLTNPNSYWVKNRIPFVYNLPYQYNEDFVYLRDKIVNKYSNGNDVNQAMFEKYKYIMNGTFPPLPFDKFGAQLIYRTPGGIHEKGYDIDYRND</sequence>